<evidence type="ECO:0000313" key="2">
    <source>
        <dbReference type="Proteomes" id="UP001232973"/>
    </source>
</evidence>
<reference evidence="1 2" key="1">
    <citation type="submission" date="2023-07" db="EMBL/GenBank/DDBJ databases">
        <title>Genomic Encyclopedia of Type Strains, Phase IV (KMG-IV): sequencing the most valuable type-strain genomes for metagenomic binning, comparative biology and taxonomic classification.</title>
        <authorList>
            <person name="Goeker M."/>
        </authorList>
    </citation>
    <scope>NUCLEOTIDE SEQUENCE [LARGE SCALE GENOMIC DNA]</scope>
    <source>
        <strain evidence="1 2">DSM 4006</strain>
    </source>
</reference>
<name>A0ABT9XED2_9BACL</name>
<keyword evidence="2" id="KW-1185">Reference proteome</keyword>
<dbReference type="Pfam" id="PF01209">
    <property type="entry name" value="Ubie_methyltran"/>
    <property type="match status" value="1"/>
</dbReference>
<dbReference type="Proteomes" id="UP001232973">
    <property type="component" value="Unassembled WGS sequence"/>
</dbReference>
<sequence>MSSDLVEHLRDMLSSGVFLDPLLANNYLKNAGDTDGSNLQQRAHEMSERLYEQFVSVDRVPTDGLVDKRPFSPSLLRLAFYETLLSTAVFIAHEETGVPQPSEAALQRAGERLQAFLRKVGPAVVYNVYMLIAGHDAMQPLSIHKDVTETEFLTGIRHYPYFPQNLELFLMFGLAAQNMRLKRVGTERMVQLTRAGHETYQKAREVMRASGYFGKRVQFAYLYQFDHVEDWDEMCDVVWPTNRLRRQEYLEFVGDFKGKRVLEVACGTGVITFDTGLYERVGPTGQLTALDISSGMLDQAQRKLDALGNPPYIKLQLGNVEKMPFPDASFDICLGVGFIHFVDPVVTLREMARTVVPGGIVSIFQGTRFALDGAFFRDWFEPIFALARRRNAEQPSNYMPADCDTLVRWFEQAGLKDIDVYDTQLEWVFDNPEIVVQHIVRGVSFFEEELMQLPWDDRKAIVLELIDRGRDVCARYPLAQRIIHCPMYGIRGIVR</sequence>
<gene>
    <name evidence="1" type="ORF">J2S03_000465</name>
</gene>
<dbReference type="SUPFAM" id="SSF53335">
    <property type="entry name" value="S-adenosyl-L-methionine-dependent methyltransferases"/>
    <property type="match status" value="1"/>
</dbReference>
<dbReference type="RefSeq" id="WP_274455358.1">
    <property type="nucleotide sequence ID" value="NZ_CP067097.1"/>
</dbReference>
<dbReference type="InterPro" id="IPR029063">
    <property type="entry name" value="SAM-dependent_MTases_sf"/>
</dbReference>
<keyword evidence="1" id="KW-0830">Ubiquinone</keyword>
<dbReference type="Gene3D" id="3.40.50.150">
    <property type="entry name" value="Vaccinia Virus protein VP39"/>
    <property type="match status" value="1"/>
</dbReference>
<protein>
    <submittedName>
        <fullName evidence="1">Ubiquinone/menaquinone biosynthesis C-methylase UbiE</fullName>
    </submittedName>
</protein>
<dbReference type="EMBL" id="JAUSTP010000002">
    <property type="protein sequence ID" value="MDQ0188653.1"/>
    <property type="molecule type" value="Genomic_DNA"/>
</dbReference>
<dbReference type="CDD" id="cd02440">
    <property type="entry name" value="AdoMet_MTases"/>
    <property type="match status" value="1"/>
</dbReference>
<organism evidence="1 2">
    <name type="scientific">Alicyclobacillus cycloheptanicus</name>
    <dbReference type="NCBI Taxonomy" id="1457"/>
    <lineage>
        <taxon>Bacteria</taxon>
        <taxon>Bacillati</taxon>
        <taxon>Bacillota</taxon>
        <taxon>Bacilli</taxon>
        <taxon>Bacillales</taxon>
        <taxon>Alicyclobacillaceae</taxon>
        <taxon>Alicyclobacillus</taxon>
    </lineage>
</organism>
<proteinExistence type="predicted"/>
<dbReference type="PANTHER" id="PTHR43591">
    <property type="entry name" value="METHYLTRANSFERASE"/>
    <property type="match status" value="1"/>
</dbReference>
<comment type="caution">
    <text evidence="1">The sequence shown here is derived from an EMBL/GenBank/DDBJ whole genome shotgun (WGS) entry which is preliminary data.</text>
</comment>
<evidence type="ECO:0000313" key="1">
    <source>
        <dbReference type="EMBL" id="MDQ0188653.1"/>
    </source>
</evidence>
<accession>A0ABT9XED2</accession>